<evidence type="ECO:0000313" key="2">
    <source>
        <dbReference type="Proteomes" id="UP000326532"/>
    </source>
</evidence>
<dbReference type="Proteomes" id="UP000326532">
    <property type="component" value="Unassembled WGS sequence"/>
</dbReference>
<accession>A0A5N6D9D7</accession>
<evidence type="ECO:0000313" key="1">
    <source>
        <dbReference type="EMBL" id="KAB8201771.1"/>
    </source>
</evidence>
<dbReference type="AlphaFoldDB" id="A0A5N6D9D7"/>
<proteinExistence type="predicted"/>
<keyword evidence="2" id="KW-1185">Reference proteome</keyword>
<sequence length="250" mass="27169">MGDFGSLSEPWMHLAPRALPLGKANVYPLDELHASVIGLSRKEEFYLNKPVRDLAGAVLHRLQITDKSISCMVFRSANAARLRAADLQAAASDSQSRVLQTIRCVMSLGSNWGSSATHWASFTAVLFPCDMKKQAMAFWRDTGSGLYATYCLEEFDYLDSTSSEPTFRTPALQKRSRCQSQQSVMSTQSVDSSMGEIKTFLAQLATSEPPGQPAVNPDDVFLYPNGMNAICALSEGLASFAADSTIAAYG</sequence>
<gene>
    <name evidence="1" type="ORF">BDV34DRAFT_228963</name>
</gene>
<name>A0A5N6D9D7_ASPPA</name>
<dbReference type="VEuPathDB" id="FungiDB:BDV34DRAFT_228963"/>
<organism evidence="1 2">
    <name type="scientific">Aspergillus parasiticus</name>
    <dbReference type="NCBI Taxonomy" id="5067"/>
    <lineage>
        <taxon>Eukaryota</taxon>
        <taxon>Fungi</taxon>
        <taxon>Dikarya</taxon>
        <taxon>Ascomycota</taxon>
        <taxon>Pezizomycotina</taxon>
        <taxon>Eurotiomycetes</taxon>
        <taxon>Eurotiomycetidae</taxon>
        <taxon>Eurotiales</taxon>
        <taxon>Aspergillaceae</taxon>
        <taxon>Aspergillus</taxon>
        <taxon>Aspergillus subgen. Circumdati</taxon>
    </lineage>
</organism>
<dbReference type="EMBL" id="ML735014">
    <property type="protein sequence ID" value="KAB8201771.1"/>
    <property type="molecule type" value="Genomic_DNA"/>
</dbReference>
<reference evidence="1 2" key="1">
    <citation type="submission" date="2019-04" db="EMBL/GenBank/DDBJ databases">
        <title>Fungal friends and foes A comparative genomics study of 23 Aspergillus species from section Flavi.</title>
        <authorList>
            <consortium name="DOE Joint Genome Institute"/>
            <person name="Kjaerbolling I."/>
            <person name="Vesth T.C."/>
            <person name="Frisvad J.C."/>
            <person name="Nybo J.L."/>
            <person name="Theobald S."/>
            <person name="Kildgaard S."/>
            <person name="Petersen T.I."/>
            <person name="Kuo A."/>
            <person name="Sato A."/>
            <person name="Lyhne E.K."/>
            <person name="Kogle M.E."/>
            <person name="Wiebenga A."/>
            <person name="Kun R.S."/>
            <person name="Lubbers R.J."/>
            <person name="Makela M.R."/>
            <person name="Barry K."/>
            <person name="Chovatia M."/>
            <person name="Clum A."/>
            <person name="Daum C."/>
            <person name="Haridas S."/>
            <person name="He G."/>
            <person name="LaButti K."/>
            <person name="Lipzen A."/>
            <person name="Mondo S."/>
            <person name="Pangilinan J."/>
            <person name="Riley R."/>
            <person name="Salamov A."/>
            <person name="Simmons B.A."/>
            <person name="Magnuson J.K."/>
            <person name="Henrissat B."/>
            <person name="Mortensen U.H."/>
            <person name="Larsen T.O."/>
            <person name="De vries R.P."/>
            <person name="Grigoriev I.V."/>
            <person name="Machida M."/>
            <person name="Baker S.E."/>
            <person name="Andersen M.R."/>
        </authorList>
    </citation>
    <scope>NUCLEOTIDE SEQUENCE [LARGE SCALE GENOMIC DNA]</scope>
    <source>
        <strain evidence="1 2">CBS 117618</strain>
    </source>
</reference>
<protein>
    <submittedName>
        <fullName evidence="1">Uncharacterized protein</fullName>
    </submittedName>
</protein>